<feature type="domain" description="Sulfatase-modifying factor enzyme-like" evidence="4">
    <location>
        <begin position="200"/>
        <end position="358"/>
    </location>
</feature>
<reference evidence="6 7" key="1">
    <citation type="submission" date="2020-02" db="EMBL/GenBank/DDBJ databases">
        <authorList>
            <person name="Zhang X.-Y."/>
        </authorList>
    </citation>
    <scope>NUCLEOTIDE SEQUENCE [LARGE SCALE GENOMIC DNA]</scope>
    <source>
        <strain evidence="6 7">C33</strain>
    </source>
</reference>
<dbReference type="SUPFAM" id="SSF56436">
    <property type="entry name" value="C-type lectin-like"/>
    <property type="match status" value="1"/>
</dbReference>
<evidence type="ECO:0000313" key="6">
    <source>
        <dbReference type="EMBL" id="NDY96153.1"/>
    </source>
</evidence>
<dbReference type="InterPro" id="IPR051043">
    <property type="entry name" value="Sulfatase_Mod_Factor_Kinase"/>
</dbReference>
<protein>
    <submittedName>
        <fullName evidence="6">Ergothioneine biosynthesis protein EgtB</fullName>
    </submittedName>
</protein>
<proteinExistence type="predicted"/>
<dbReference type="InterPro" id="IPR024775">
    <property type="entry name" value="DinB-like"/>
</dbReference>
<dbReference type="AlphaFoldDB" id="A0A845UWD1"/>
<evidence type="ECO:0000256" key="2">
    <source>
        <dbReference type="ARBA" id="ARBA00023004"/>
    </source>
</evidence>
<sequence length="440" mass="50005">MSSVRPLFETADSTRLDFNTIVPDRFDPEHLVRQFCQVRQTTERMVAGLSPEDQNLQSMPDASPLKWHRAHTTWFFETFLLKPHDPGYQPVNEHYAYLFNSYYNGIGQQYPRAHRSLMSRPDSDEVGSYREQVNDAVIRLLESAPVNKLAEIAATVVLGLNHEQQHQELMVTDLKHALSFNPMAPAWTRRPDPQGPAAEQGWVDFSGGVVTVGHEGRTFAFDNETPRHEVMLGDFQLARRPVTCGEFAAFMDDGGYERPDLWLADGWAWVQNHGIEAPLYWQRSEDGWMLHTAGCWREMDPHEPICHISFYEAFAYAQWAGARLPTEVEWEIAARGEPVEGQFADSERYHPASCADSGRLVQLFGDVWEWTASSYASYPGFRPAAGAVGEYNGKFMANQMVLRGGSCATQPGHVRATYRNFFYPADRWQFSGLRLARDTA</sequence>
<accession>A0A845UWD1</accession>
<dbReference type="Gene3D" id="3.90.1580.10">
    <property type="entry name" value="paralog of FGE (formylglycine-generating enzyme)"/>
    <property type="match status" value="2"/>
</dbReference>
<comment type="pathway">
    <text evidence="3">Amino-acid biosynthesis; ergothioneine biosynthesis.</text>
</comment>
<dbReference type="RefSeq" id="WP_164211524.1">
    <property type="nucleotide sequence ID" value="NZ_JAAGSC010000041.1"/>
</dbReference>
<dbReference type="SUPFAM" id="SSF109854">
    <property type="entry name" value="DinB/YfiT-like putative metalloenzymes"/>
    <property type="match status" value="1"/>
</dbReference>
<evidence type="ECO:0000256" key="3">
    <source>
        <dbReference type="ARBA" id="ARBA00037882"/>
    </source>
</evidence>
<feature type="domain" description="Sulfatase-modifying factor enzyme-like" evidence="4">
    <location>
        <begin position="360"/>
        <end position="437"/>
    </location>
</feature>
<organism evidence="6 7">
    <name type="scientific">Wenzhouxiangella limi</name>
    <dbReference type="NCBI Taxonomy" id="2707351"/>
    <lineage>
        <taxon>Bacteria</taxon>
        <taxon>Pseudomonadati</taxon>
        <taxon>Pseudomonadota</taxon>
        <taxon>Gammaproteobacteria</taxon>
        <taxon>Chromatiales</taxon>
        <taxon>Wenzhouxiangellaceae</taxon>
        <taxon>Wenzhouxiangella</taxon>
    </lineage>
</organism>
<evidence type="ECO:0000259" key="5">
    <source>
        <dbReference type="Pfam" id="PF12867"/>
    </source>
</evidence>
<dbReference type="EMBL" id="JAAGSC010000041">
    <property type="protein sequence ID" value="NDY96153.1"/>
    <property type="molecule type" value="Genomic_DNA"/>
</dbReference>
<evidence type="ECO:0000256" key="1">
    <source>
        <dbReference type="ARBA" id="ARBA00023002"/>
    </source>
</evidence>
<keyword evidence="2" id="KW-0408">Iron</keyword>
<dbReference type="PANTHER" id="PTHR23150">
    <property type="entry name" value="SULFATASE MODIFYING FACTOR 1, 2"/>
    <property type="match status" value="1"/>
</dbReference>
<dbReference type="Proteomes" id="UP000484885">
    <property type="component" value="Unassembled WGS sequence"/>
</dbReference>
<dbReference type="InterPro" id="IPR016187">
    <property type="entry name" value="CTDL_fold"/>
</dbReference>
<feature type="domain" description="DinB-like" evidence="5">
    <location>
        <begin position="34"/>
        <end position="170"/>
    </location>
</feature>
<dbReference type="NCBIfam" id="TIGR03440">
    <property type="entry name" value="egtB_TIGR03440"/>
    <property type="match status" value="1"/>
</dbReference>
<dbReference type="InterPro" id="IPR005532">
    <property type="entry name" value="SUMF_dom"/>
</dbReference>
<evidence type="ECO:0000259" key="4">
    <source>
        <dbReference type="Pfam" id="PF03781"/>
    </source>
</evidence>
<dbReference type="GO" id="GO:0052699">
    <property type="term" value="P:ergothioneine biosynthetic process"/>
    <property type="evidence" value="ECO:0007669"/>
    <property type="project" value="InterPro"/>
</dbReference>
<keyword evidence="7" id="KW-1185">Reference proteome</keyword>
<dbReference type="InterPro" id="IPR017806">
    <property type="entry name" value="EgtB"/>
</dbReference>
<dbReference type="Pfam" id="PF12867">
    <property type="entry name" value="DinB_2"/>
    <property type="match status" value="1"/>
</dbReference>
<dbReference type="InterPro" id="IPR042095">
    <property type="entry name" value="SUMF_sf"/>
</dbReference>
<dbReference type="InterPro" id="IPR034660">
    <property type="entry name" value="DinB/YfiT-like"/>
</dbReference>
<dbReference type="PANTHER" id="PTHR23150:SF36">
    <property type="entry name" value="HERCYNINE OXYGENASE"/>
    <property type="match status" value="1"/>
</dbReference>
<dbReference type="Pfam" id="PF03781">
    <property type="entry name" value="FGE-sulfatase"/>
    <property type="match status" value="2"/>
</dbReference>
<evidence type="ECO:0000313" key="7">
    <source>
        <dbReference type="Proteomes" id="UP000484885"/>
    </source>
</evidence>
<name>A0A845UWD1_9GAMM</name>
<comment type="caution">
    <text evidence="6">The sequence shown here is derived from an EMBL/GenBank/DDBJ whole genome shotgun (WGS) entry which is preliminary data.</text>
</comment>
<keyword evidence="1" id="KW-0560">Oxidoreductase</keyword>
<gene>
    <name evidence="6" type="ORF">G3I74_10460</name>
</gene>